<dbReference type="InterPro" id="IPR032640">
    <property type="entry name" value="AMPK1_CBM"/>
</dbReference>
<dbReference type="RefSeq" id="WP_270005738.1">
    <property type="nucleotide sequence ID" value="NZ_JAPFGC010000002.1"/>
</dbReference>
<dbReference type="Gene3D" id="2.60.40.10">
    <property type="entry name" value="Immunoglobulins"/>
    <property type="match status" value="1"/>
</dbReference>
<dbReference type="CDD" id="cd07184">
    <property type="entry name" value="E_set_Isoamylase_like_N"/>
    <property type="match status" value="1"/>
</dbReference>
<accession>A0ABT4S2R8</accession>
<dbReference type="InterPro" id="IPR013783">
    <property type="entry name" value="Ig-like_fold"/>
</dbReference>
<dbReference type="Pfam" id="PF16561">
    <property type="entry name" value="AMPK1_CBM"/>
    <property type="match status" value="1"/>
</dbReference>
<name>A0ABT4S2R8_9FLAO</name>
<dbReference type="Proteomes" id="UP001149142">
    <property type="component" value="Unassembled WGS sequence"/>
</dbReference>
<proteinExistence type="predicted"/>
<sequence length="98" mass="11132">MSIKKQFLKSKPVCKVTFTVPAETADTVFVAGNWNNWNTNAEPLKKLKNGSFKGTVNLESGKDYEFKYVIDGEWQNEVEADAYNWNDYACSNNSVLQL</sequence>
<evidence type="ECO:0000259" key="1">
    <source>
        <dbReference type="Pfam" id="PF16561"/>
    </source>
</evidence>
<organism evidence="2 3">
    <name type="scientific">Mesoflavibacter profundi</name>
    <dbReference type="NCBI Taxonomy" id="2708110"/>
    <lineage>
        <taxon>Bacteria</taxon>
        <taxon>Pseudomonadati</taxon>
        <taxon>Bacteroidota</taxon>
        <taxon>Flavobacteriia</taxon>
        <taxon>Flavobacteriales</taxon>
        <taxon>Flavobacteriaceae</taxon>
        <taxon>Mesoflavibacter</taxon>
    </lineage>
</organism>
<dbReference type="InterPro" id="IPR014756">
    <property type="entry name" value="Ig_E-set"/>
</dbReference>
<dbReference type="SUPFAM" id="SSF81296">
    <property type="entry name" value="E set domains"/>
    <property type="match status" value="1"/>
</dbReference>
<feature type="domain" description="AMP-activated protein kinase glycogen-binding" evidence="1">
    <location>
        <begin position="24"/>
        <end position="83"/>
    </location>
</feature>
<protein>
    <submittedName>
        <fullName evidence="2">Isoamylase early set domain-containing protein</fullName>
    </submittedName>
</protein>
<evidence type="ECO:0000313" key="2">
    <source>
        <dbReference type="EMBL" id="MDA0178352.1"/>
    </source>
</evidence>
<reference evidence="2" key="1">
    <citation type="submission" date="2022-11" db="EMBL/GenBank/DDBJ databases">
        <title>Refractory cell wall polysaccharides provide important carbon source for microbial heterotrophs in the hadal ocean.</title>
        <authorList>
            <person name="Zhu X."/>
        </authorList>
    </citation>
    <scope>NUCLEOTIDE SEQUENCE</scope>
    <source>
        <strain evidence="2">MTRN7</strain>
    </source>
</reference>
<keyword evidence="3" id="KW-1185">Reference proteome</keyword>
<dbReference type="EMBL" id="JAPFGC010000002">
    <property type="protein sequence ID" value="MDA0178352.1"/>
    <property type="molecule type" value="Genomic_DNA"/>
</dbReference>
<comment type="caution">
    <text evidence="2">The sequence shown here is derived from an EMBL/GenBank/DDBJ whole genome shotgun (WGS) entry which is preliminary data.</text>
</comment>
<evidence type="ECO:0000313" key="3">
    <source>
        <dbReference type="Proteomes" id="UP001149142"/>
    </source>
</evidence>
<gene>
    <name evidence="2" type="ORF">OOZ35_12695</name>
</gene>